<dbReference type="SUPFAM" id="SSF51658">
    <property type="entry name" value="Xylose isomerase-like"/>
    <property type="match status" value="1"/>
</dbReference>
<dbReference type="InterPro" id="IPR050312">
    <property type="entry name" value="IolE/XylAMocC-like"/>
</dbReference>
<dbReference type="InterPro" id="IPR013022">
    <property type="entry name" value="Xyl_isomerase-like_TIM-brl"/>
</dbReference>
<accession>A0A845G2T7</accession>
<comment type="caution">
    <text evidence="2">The sequence shown here is derived from an EMBL/GenBank/DDBJ whole genome shotgun (WGS) entry which is preliminary data.</text>
</comment>
<dbReference type="InterPro" id="IPR036237">
    <property type="entry name" value="Xyl_isomerase-like_sf"/>
</dbReference>
<dbReference type="Gene3D" id="3.20.20.150">
    <property type="entry name" value="Divalent-metal-dependent TIM barrel enzymes"/>
    <property type="match status" value="1"/>
</dbReference>
<feature type="domain" description="Xylose isomerase-like TIM barrel" evidence="1">
    <location>
        <begin position="22"/>
        <end position="261"/>
    </location>
</feature>
<proteinExistence type="predicted"/>
<evidence type="ECO:0000313" key="3">
    <source>
        <dbReference type="Proteomes" id="UP000470302"/>
    </source>
</evidence>
<evidence type="ECO:0000259" key="1">
    <source>
        <dbReference type="Pfam" id="PF01261"/>
    </source>
</evidence>
<dbReference type="Pfam" id="PF01261">
    <property type="entry name" value="AP_endonuc_2"/>
    <property type="match status" value="1"/>
</dbReference>
<organism evidence="2 3">
    <name type="scientific">Duganella vulcania</name>
    <dbReference type="NCBI Taxonomy" id="2692166"/>
    <lineage>
        <taxon>Bacteria</taxon>
        <taxon>Pseudomonadati</taxon>
        <taxon>Pseudomonadota</taxon>
        <taxon>Betaproteobacteria</taxon>
        <taxon>Burkholderiales</taxon>
        <taxon>Oxalobacteraceae</taxon>
        <taxon>Telluria group</taxon>
        <taxon>Duganella</taxon>
    </lineage>
</organism>
<dbReference type="EMBL" id="WWCW01000021">
    <property type="protein sequence ID" value="MYM87316.1"/>
    <property type="molecule type" value="Genomic_DNA"/>
</dbReference>
<sequence>MNLSNFGMDSITLAGPLEAKLQASRAAGFSQIMLWARDLAGHPGGLDEAVRLVRASGVRVTGIQVMRDYEGLDGALHEYKLDIARQMLLVCQAVGAPLLMVCSSTSSHASGDMRLIARHLAKLATLAVPLGVRVGYEALSWGRHVNQYEQSWEAVELADHANLGVVIDSFHMLANRANLDGLEDIPSHKIAMVQLSDFMWRDIRSAEERLETARHLRVFPGEGAHSAELTDLLRRLDRAGYRGDYSFEVFNDDYLQLAPEIVGQRAHRAAKWVTDQVLRRSLEVRRPTAAHPTMA</sequence>
<dbReference type="RefSeq" id="WP_161096475.1">
    <property type="nucleotide sequence ID" value="NZ_WWCW01000021.1"/>
</dbReference>
<name>A0A845G2T7_9BURK</name>
<dbReference type="AlphaFoldDB" id="A0A845G2T7"/>
<dbReference type="Proteomes" id="UP000470302">
    <property type="component" value="Unassembled WGS sequence"/>
</dbReference>
<dbReference type="PANTHER" id="PTHR12110">
    <property type="entry name" value="HYDROXYPYRUVATE ISOMERASE"/>
    <property type="match status" value="1"/>
</dbReference>
<reference evidence="2 3" key="1">
    <citation type="submission" date="2020-01" db="EMBL/GenBank/DDBJ databases">
        <title>Novel species isolated from a subtropical stream in China.</title>
        <authorList>
            <person name="Lu H."/>
        </authorList>
    </citation>
    <scope>NUCLEOTIDE SEQUENCE [LARGE SCALE GENOMIC DNA]</scope>
    <source>
        <strain evidence="2 3">FT82W</strain>
    </source>
</reference>
<evidence type="ECO:0000313" key="2">
    <source>
        <dbReference type="EMBL" id="MYM87316.1"/>
    </source>
</evidence>
<gene>
    <name evidence="2" type="ORF">GTP91_08990</name>
</gene>
<dbReference type="PANTHER" id="PTHR12110:SF21">
    <property type="entry name" value="XYLOSE ISOMERASE-LIKE TIM BARREL DOMAIN-CONTAINING PROTEIN"/>
    <property type="match status" value="1"/>
</dbReference>
<protein>
    <submittedName>
        <fullName evidence="2">TIM barrel protein</fullName>
    </submittedName>
</protein>